<evidence type="ECO:0000256" key="2">
    <source>
        <dbReference type="ARBA" id="ARBA00001966"/>
    </source>
</evidence>
<evidence type="ECO:0000256" key="8">
    <source>
        <dbReference type="ARBA" id="ARBA00023004"/>
    </source>
</evidence>
<dbReference type="PANTHER" id="PTHR30538">
    <property type="entry name" value="LYSINE 2,3-AMINOMUTASE-RELATED"/>
    <property type="match status" value="1"/>
</dbReference>
<protein>
    <submittedName>
        <fullName evidence="11">KamA family radical SAM protein</fullName>
    </submittedName>
</protein>
<dbReference type="InterPro" id="IPR003739">
    <property type="entry name" value="Lys_aminomutase/Glu_NH3_mut"/>
</dbReference>
<dbReference type="InterPro" id="IPR013785">
    <property type="entry name" value="Aldolase_TIM"/>
</dbReference>
<feature type="domain" description="Radical SAM core" evidence="10">
    <location>
        <begin position="296"/>
        <end position="549"/>
    </location>
</feature>
<dbReference type="GO" id="GO:0051539">
    <property type="term" value="F:4 iron, 4 sulfur cluster binding"/>
    <property type="evidence" value="ECO:0007669"/>
    <property type="project" value="UniProtKB-KW"/>
</dbReference>
<dbReference type="Gene3D" id="6.10.140.1170">
    <property type="match status" value="1"/>
</dbReference>
<name>A0A7C2THD3_9BACT</name>
<dbReference type="AlphaFoldDB" id="A0A7C2THD3"/>
<dbReference type="Gene3D" id="3.20.20.70">
    <property type="entry name" value="Aldolase class I"/>
    <property type="match status" value="1"/>
</dbReference>
<evidence type="ECO:0000256" key="6">
    <source>
        <dbReference type="ARBA" id="ARBA00022723"/>
    </source>
</evidence>
<reference evidence="11" key="1">
    <citation type="journal article" date="2020" name="mSystems">
        <title>Genome- and Community-Level Interaction Insights into Carbon Utilization and Element Cycling Functions of Hydrothermarchaeota in Hydrothermal Sediment.</title>
        <authorList>
            <person name="Zhou Z."/>
            <person name="Liu Y."/>
            <person name="Xu W."/>
            <person name="Pan J."/>
            <person name="Luo Z.H."/>
            <person name="Li M."/>
        </authorList>
    </citation>
    <scope>NUCLEOTIDE SEQUENCE [LARGE SCALE GENOMIC DNA]</scope>
    <source>
        <strain evidence="11">SpSt-1224</strain>
    </source>
</reference>
<sequence length="598" mass="68400">MDSAIFTPQYLRKTNPYFFAVIREAQDVEEARGRLLQLADQMELGAGSAGGDRDAGVLTRIRDCAAVLRSLIKKSSETAAGFSVTEALWEIARQQPRPELTPGFYAEIFYLFKGLQGQGPRRALDSIHLAPIEESGRAAARERSRQLDDLWSEVDRYMESYPSGLHDTAIARRKRRRDHILKTLGADLDQWYDWRWQIKNIVKELEPLEKLAKLSAPQKKALKIAREHKLPFGITPYYLSLMDDEGASQGGGRDAAIRAQVLPPLSYVKGVINIEDPSCLDFMGEEDTSPTDLITRRYPAICILKPYNTCPQICVYCQRNWEIDEAMAKGAFAGMDRVEAAIRWIHDHPSIHEVLITGGDPLAMGNEALAVILDKVAAIPTVERIRLGTRTLVTMPMRFTEGLISLIARHRKPGHREIAVMTHVQHPYEITPEMVEAVNRLRLRGIPVYNQLVYTFYVSRRFEAAALRRHLRLIGIDPYYTFNTKGKDETIGYRVPIARLIQEQQEEARLLPGLSRTDEAVFNVPRQGKCYLRAREYRNLLAILPNGARVYEFLSWEKKVSQHTITYLTEDIPILDYLERLRRIGESSSDYESIWYYY</sequence>
<proteinExistence type="inferred from homology"/>
<keyword evidence="8" id="KW-0408">Iron</keyword>
<dbReference type="SFLD" id="SFLDS00029">
    <property type="entry name" value="Radical_SAM"/>
    <property type="match status" value="1"/>
</dbReference>
<evidence type="ECO:0000256" key="5">
    <source>
        <dbReference type="ARBA" id="ARBA00022691"/>
    </source>
</evidence>
<keyword evidence="9" id="KW-0411">Iron-sulfur</keyword>
<comment type="similarity">
    <text evidence="3">Belongs to the radical SAM superfamily. KamA family.</text>
</comment>
<gene>
    <name evidence="11" type="ORF">ENN98_03335</name>
</gene>
<evidence type="ECO:0000256" key="7">
    <source>
        <dbReference type="ARBA" id="ARBA00022898"/>
    </source>
</evidence>
<dbReference type="PROSITE" id="PS51918">
    <property type="entry name" value="RADICAL_SAM"/>
    <property type="match status" value="1"/>
</dbReference>
<dbReference type="PANTHER" id="PTHR30538:SF0">
    <property type="entry name" value="L-LYSINE 2,3-AMINOMUTASE AQ_1632-RELATED"/>
    <property type="match status" value="1"/>
</dbReference>
<evidence type="ECO:0000256" key="9">
    <source>
        <dbReference type="ARBA" id="ARBA00023014"/>
    </source>
</evidence>
<keyword evidence="6" id="KW-0479">Metal-binding</keyword>
<dbReference type="GO" id="GO:0003824">
    <property type="term" value="F:catalytic activity"/>
    <property type="evidence" value="ECO:0007669"/>
    <property type="project" value="InterPro"/>
</dbReference>
<keyword evidence="4" id="KW-0004">4Fe-4S</keyword>
<dbReference type="InterPro" id="IPR058240">
    <property type="entry name" value="rSAM_sf"/>
</dbReference>
<dbReference type="EMBL" id="DSDS01000074">
    <property type="protein sequence ID" value="HET97724.1"/>
    <property type="molecule type" value="Genomic_DNA"/>
</dbReference>
<dbReference type="InterPro" id="IPR007197">
    <property type="entry name" value="rSAM"/>
</dbReference>
<keyword evidence="5" id="KW-0949">S-adenosyl-L-methionine</keyword>
<organism evidence="11">
    <name type="scientific">Desulfurivibrio alkaliphilus</name>
    <dbReference type="NCBI Taxonomy" id="427923"/>
    <lineage>
        <taxon>Bacteria</taxon>
        <taxon>Pseudomonadati</taxon>
        <taxon>Thermodesulfobacteriota</taxon>
        <taxon>Desulfobulbia</taxon>
        <taxon>Desulfobulbales</taxon>
        <taxon>Desulfobulbaceae</taxon>
        <taxon>Desulfurivibrio</taxon>
    </lineage>
</organism>
<dbReference type="Proteomes" id="UP000885986">
    <property type="component" value="Unassembled WGS sequence"/>
</dbReference>
<comment type="cofactor">
    <cofactor evidence="2">
        <name>[4Fe-4S] cluster</name>
        <dbReference type="ChEBI" id="CHEBI:49883"/>
    </cofactor>
</comment>
<evidence type="ECO:0000313" key="11">
    <source>
        <dbReference type="EMBL" id="HET97724.1"/>
    </source>
</evidence>
<dbReference type="SFLD" id="SFLDG01070">
    <property type="entry name" value="PLP-dependent"/>
    <property type="match status" value="1"/>
</dbReference>
<dbReference type="NCBIfam" id="TIGR00238">
    <property type="entry name" value="KamA family radical SAM protein"/>
    <property type="match status" value="1"/>
</dbReference>
<dbReference type="Pfam" id="PF04055">
    <property type="entry name" value="Radical_SAM"/>
    <property type="match status" value="1"/>
</dbReference>
<evidence type="ECO:0000256" key="4">
    <source>
        <dbReference type="ARBA" id="ARBA00022485"/>
    </source>
</evidence>
<evidence type="ECO:0000256" key="3">
    <source>
        <dbReference type="ARBA" id="ARBA00008703"/>
    </source>
</evidence>
<evidence type="ECO:0000256" key="1">
    <source>
        <dbReference type="ARBA" id="ARBA00001933"/>
    </source>
</evidence>
<comment type="caution">
    <text evidence="11">The sequence shown here is derived from an EMBL/GenBank/DDBJ whole genome shotgun (WGS) entry which is preliminary data.</text>
</comment>
<comment type="cofactor">
    <cofactor evidence="1">
        <name>pyridoxal 5'-phosphate</name>
        <dbReference type="ChEBI" id="CHEBI:597326"/>
    </cofactor>
</comment>
<keyword evidence="7" id="KW-0663">Pyridoxal phosphate</keyword>
<evidence type="ECO:0000259" key="10">
    <source>
        <dbReference type="PROSITE" id="PS51918"/>
    </source>
</evidence>
<dbReference type="SUPFAM" id="SSF102114">
    <property type="entry name" value="Radical SAM enzymes"/>
    <property type="match status" value="1"/>
</dbReference>
<accession>A0A7C2THD3</accession>
<dbReference type="GO" id="GO:0046872">
    <property type="term" value="F:metal ion binding"/>
    <property type="evidence" value="ECO:0007669"/>
    <property type="project" value="UniProtKB-KW"/>
</dbReference>